<name>A0A1R2BI72_9CILI</name>
<keyword evidence="2" id="KW-0547">Nucleotide-binding</keyword>
<dbReference type="Pfam" id="PF03133">
    <property type="entry name" value="TTL"/>
    <property type="match status" value="1"/>
</dbReference>
<dbReference type="PANTHER" id="PTHR12241:SF147">
    <property type="entry name" value="TUBULIN POLYGLUTAMYLASE TTLL7"/>
    <property type="match status" value="1"/>
</dbReference>
<dbReference type="AlphaFoldDB" id="A0A1R2BI72"/>
<dbReference type="EMBL" id="MPUH01000629">
    <property type="protein sequence ID" value="OMJ76470.1"/>
    <property type="molecule type" value="Genomic_DNA"/>
</dbReference>
<dbReference type="OrthoDB" id="202825at2759"/>
<evidence type="ECO:0008006" key="7">
    <source>
        <dbReference type="Google" id="ProtNLM"/>
    </source>
</evidence>
<reference evidence="5 6" key="1">
    <citation type="submission" date="2016-11" db="EMBL/GenBank/DDBJ databases">
        <title>The macronuclear genome of Stentor coeruleus: a giant cell with tiny introns.</title>
        <authorList>
            <person name="Slabodnick M."/>
            <person name="Ruby J.G."/>
            <person name="Reiff S.B."/>
            <person name="Swart E.C."/>
            <person name="Gosai S."/>
            <person name="Prabakaran S."/>
            <person name="Witkowska E."/>
            <person name="Larue G.E."/>
            <person name="Fisher S."/>
            <person name="Freeman R.M."/>
            <person name="Gunawardena J."/>
            <person name="Chu W."/>
            <person name="Stover N.A."/>
            <person name="Gregory B.D."/>
            <person name="Nowacki M."/>
            <person name="Derisi J."/>
            <person name="Roy S.W."/>
            <person name="Marshall W.F."/>
            <person name="Sood P."/>
        </authorList>
    </citation>
    <scope>NUCLEOTIDE SEQUENCE [LARGE SCALE GENOMIC DNA]</scope>
    <source>
        <strain evidence="5">WM001</strain>
    </source>
</reference>
<dbReference type="Proteomes" id="UP000187209">
    <property type="component" value="Unassembled WGS sequence"/>
</dbReference>
<feature type="region of interest" description="Disordered" evidence="4">
    <location>
        <begin position="444"/>
        <end position="470"/>
    </location>
</feature>
<dbReference type="Gene3D" id="3.30.470.20">
    <property type="entry name" value="ATP-grasp fold, B domain"/>
    <property type="match status" value="1"/>
</dbReference>
<dbReference type="SUPFAM" id="SSF56059">
    <property type="entry name" value="Glutathione synthetase ATP-binding domain-like"/>
    <property type="match status" value="1"/>
</dbReference>
<dbReference type="GO" id="GO:0070740">
    <property type="term" value="F:tubulin-glutamic acid ligase activity"/>
    <property type="evidence" value="ECO:0007669"/>
    <property type="project" value="TreeGrafter"/>
</dbReference>
<dbReference type="PANTHER" id="PTHR12241">
    <property type="entry name" value="TUBULIN POLYGLUTAMYLASE"/>
    <property type="match status" value="1"/>
</dbReference>
<evidence type="ECO:0000256" key="1">
    <source>
        <dbReference type="ARBA" id="ARBA00022598"/>
    </source>
</evidence>
<evidence type="ECO:0000256" key="3">
    <source>
        <dbReference type="ARBA" id="ARBA00022840"/>
    </source>
</evidence>
<accession>A0A1R2BI72</accession>
<dbReference type="GO" id="GO:0000226">
    <property type="term" value="P:microtubule cytoskeleton organization"/>
    <property type="evidence" value="ECO:0007669"/>
    <property type="project" value="TreeGrafter"/>
</dbReference>
<keyword evidence="1" id="KW-0436">Ligase</keyword>
<keyword evidence="6" id="KW-1185">Reference proteome</keyword>
<sequence>MNSIDKEQEIQTPTRRKIAKKITINTALTQYEIITKLSQSLGWRSRSIENEDDDSDIIWTDCAVQPERLCKMRPYQKINHFPNMHEIARKNYLAKNLNKMHKLYPEDFNFYPKTWLYPAEFPSLKSTNTTKKIYIVKPEASCQGKGIFLTKTLEGFEENERYVIQEYIKNPLLIDGLKFDMRIYVLIAGCDPLKVFLHKEGLGRFATEAYTSPNSKNLSNSCMHLTNYAINKNNDNFVFNSDSKADNVGHKRSLTATLKKIKDLGFDTEKIWKEISEIIVKTLCTIQPSLAHVYRACQPDDPYNGMCFEVLGFDIILDDIGKPWLLEVNHSPSFNIDSPLDFKIKFQVLREALILLNLTSDNKREYEERKKKQILLRTLAHNKEQEKENKKNDFKNAQLRRSNWESSHMGDFSLIFPSTNPIFDTFLKTSQRILLESTGRRLVNKDNRPQSQDCGIKNLNPFKKSPQNQPRKSDLAVFQRLYKIKKVKVEPGPIPPCIQLDEAFRTTYFKSQTPYSFIELVVPKKTTEKVRNKSIPKKRISMYHQHIEDIFKEKRFGERMTSFGNPRTINVYETPLQIYSVITDDSQIQDSQKTRFYKQIMLKKLF</sequence>
<evidence type="ECO:0000313" key="5">
    <source>
        <dbReference type="EMBL" id="OMJ76470.1"/>
    </source>
</evidence>
<evidence type="ECO:0000256" key="4">
    <source>
        <dbReference type="SAM" id="MobiDB-lite"/>
    </source>
</evidence>
<proteinExistence type="predicted"/>
<protein>
    <recommendedName>
        <fullName evidence="7">Tubulin-tyrosine ligase family protein</fullName>
    </recommendedName>
</protein>
<evidence type="ECO:0000313" key="6">
    <source>
        <dbReference type="Proteomes" id="UP000187209"/>
    </source>
</evidence>
<dbReference type="GO" id="GO:0005524">
    <property type="term" value="F:ATP binding"/>
    <property type="evidence" value="ECO:0007669"/>
    <property type="project" value="UniProtKB-KW"/>
</dbReference>
<dbReference type="GO" id="GO:0036064">
    <property type="term" value="C:ciliary basal body"/>
    <property type="evidence" value="ECO:0007669"/>
    <property type="project" value="TreeGrafter"/>
</dbReference>
<gene>
    <name evidence="5" type="ORF">SteCoe_24136</name>
</gene>
<evidence type="ECO:0000256" key="2">
    <source>
        <dbReference type="ARBA" id="ARBA00022741"/>
    </source>
</evidence>
<organism evidence="5 6">
    <name type="scientific">Stentor coeruleus</name>
    <dbReference type="NCBI Taxonomy" id="5963"/>
    <lineage>
        <taxon>Eukaryota</taxon>
        <taxon>Sar</taxon>
        <taxon>Alveolata</taxon>
        <taxon>Ciliophora</taxon>
        <taxon>Postciliodesmatophora</taxon>
        <taxon>Heterotrichea</taxon>
        <taxon>Heterotrichida</taxon>
        <taxon>Stentoridae</taxon>
        <taxon>Stentor</taxon>
    </lineage>
</organism>
<dbReference type="InterPro" id="IPR004344">
    <property type="entry name" value="TTL/TTLL_fam"/>
</dbReference>
<dbReference type="GO" id="GO:0015631">
    <property type="term" value="F:tubulin binding"/>
    <property type="evidence" value="ECO:0007669"/>
    <property type="project" value="TreeGrafter"/>
</dbReference>
<dbReference type="PROSITE" id="PS51221">
    <property type="entry name" value="TTL"/>
    <property type="match status" value="1"/>
</dbReference>
<comment type="caution">
    <text evidence="5">The sequence shown here is derived from an EMBL/GenBank/DDBJ whole genome shotgun (WGS) entry which is preliminary data.</text>
</comment>
<keyword evidence="3" id="KW-0067">ATP-binding</keyword>